<comment type="caution">
    <text evidence="2">The sequence shown here is derived from an EMBL/GenBank/DDBJ whole genome shotgun (WGS) entry which is preliminary data.</text>
</comment>
<proteinExistence type="predicted"/>
<keyword evidence="1" id="KW-0812">Transmembrane</keyword>
<feature type="transmembrane region" description="Helical" evidence="1">
    <location>
        <begin position="85"/>
        <end position="104"/>
    </location>
</feature>
<dbReference type="AlphaFoldDB" id="A0AAV3UN78"/>
<evidence type="ECO:0000313" key="3">
    <source>
        <dbReference type="Proteomes" id="UP001501729"/>
    </source>
</evidence>
<dbReference type="RefSeq" id="WP_227773504.1">
    <property type="nucleotide sequence ID" value="NZ_BAABKX010000018.1"/>
</dbReference>
<dbReference type="EMBL" id="BAABKX010000018">
    <property type="protein sequence ID" value="GAA5059853.1"/>
    <property type="molecule type" value="Genomic_DNA"/>
</dbReference>
<evidence type="ECO:0000313" key="2">
    <source>
        <dbReference type="EMBL" id="GAA5059853.1"/>
    </source>
</evidence>
<reference evidence="2 3" key="1">
    <citation type="journal article" date="2019" name="Int. J. Syst. Evol. Microbiol.">
        <title>The Global Catalogue of Microorganisms (GCM) 10K type strain sequencing project: providing services to taxonomists for standard genome sequencing and annotation.</title>
        <authorList>
            <consortium name="The Broad Institute Genomics Platform"/>
            <consortium name="The Broad Institute Genome Sequencing Center for Infectious Disease"/>
            <person name="Wu L."/>
            <person name="Ma J."/>
        </authorList>
    </citation>
    <scope>NUCLEOTIDE SEQUENCE [LARGE SCALE GENOMIC DNA]</scope>
    <source>
        <strain evidence="2 3">JCM 17504</strain>
    </source>
</reference>
<dbReference type="Proteomes" id="UP001501729">
    <property type="component" value="Unassembled WGS sequence"/>
</dbReference>
<evidence type="ECO:0000256" key="1">
    <source>
        <dbReference type="SAM" id="Phobius"/>
    </source>
</evidence>
<keyword evidence="3" id="KW-1185">Reference proteome</keyword>
<gene>
    <name evidence="2" type="ORF">GCM10025751_44330</name>
</gene>
<protein>
    <submittedName>
        <fullName evidence="2">Uncharacterized protein</fullName>
    </submittedName>
</protein>
<sequence length="144" mass="15572">MRELYYNSALAPLESEQRIRLSRLRRIELAFVVELLIVLFIGRGSVVALIKGGGSLAFATYGVVFCERLESLTQGTSVDTLRRHLLPVLVCSGLLGLADLGILLGVESLVIRSVESVFVVTIGAFLLTATIRLQQNVSGLSGAR</sequence>
<organism evidence="2 3">
    <name type="scientific">Haladaptatus pallidirubidus</name>
    <dbReference type="NCBI Taxonomy" id="1008152"/>
    <lineage>
        <taxon>Archaea</taxon>
        <taxon>Methanobacteriati</taxon>
        <taxon>Methanobacteriota</taxon>
        <taxon>Stenosarchaea group</taxon>
        <taxon>Halobacteria</taxon>
        <taxon>Halobacteriales</taxon>
        <taxon>Haladaptataceae</taxon>
        <taxon>Haladaptatus</taxon>
    </lineage>
</organism>
<feature type="transmembrane region" description="Helical" evidence="1">
    <location>
        <begin position="116"/>
        <end position="134"/>
    </location>
</feature>
<feature type="transmembrane region" description="Helical" evidence="1">
    <location>
        <begin position="27"/>
        <end position="50"/>
    </location>
</feature>
<dbReference type="GeneID" id="68613704"/>
<keyword evidence="1" id="KW-1133">Transmembrane helix</keyword>
<name>A0AAV3UN78_9EURY</name>
<accession>A0AAV3UN78</accession>
<keyword evidence="1" id="KW-0472">Membrane</keyword>